<feature type="region of interest" description="Disordered" evidence="1">
    <location>
        <begin position="285"/>
        <end position="306"/>
    </location>
</feature>
<evidence type="ECO:0008006" key="5">
    <source>
        <dbReference type="Google" id="ProtNLM"/>
    </source>
</evidence>
<feature type="region of interest" description="Disordered" evidence="1">
    <location>
        <begin position="111"/>
        <end position="164"/>
    </location>
</feature>
<dbReference type="EMBL" id="ML769396">
    <property type="protein sequence ID" value="KAE9407380.1"/>
    <property type="molecule type" value="Genomic_DNA"/>
</dbReference>
<gene>
    <name evidence="3" type="ORF">BT96DRAFT_1014214</name>
</gene>
<keyword evidence="2" id="KW-0812">Transmembrane</keyword>
<feature type="compositionally biased region" description="Low complexity" evidence="1">
    <location>
        <begin position="111"/>
        <end position="163"/>
    </location>
</feature>
<organism evidence="3 4">
    <name type="scientific">Gymnopus androsaceus JB14</name>
    <dbReference type="NCBI Taxonomy" id="1447944"/>
    <lineage>
        <taxon>Eukaryota</taxon>
        <taxon>Fungi</taxon>
        <taxon>Dikarya</taxon>
        <taxon>Basidiomycota</taxon>
        <taxon>Agaricomycotina</taxon>
        <taxon>Agaricomycetes</taxon>
        <taxon>Agaricomycetidae</taxon>
        <taxon>Agaricales</taxon>
        <taxon>Marasmiineae</taxon>
        <taxon>Omphalotaceae</taxon>
        <taxon>Gymnopus</taxon>
    </lineage>
</organism>
<evidence type="ECO:0000256" key="1">
    <source>
        <dbReference type="SAM" id="MobiDB-lite"/>
    </source>
</evidence>
<name>A0A6A4IBK3_9AGAR</name>
<evidence type="ECO:0000313" key="4">
    <source>
        <dbReference type="Proteomes" id="UP000799118"/>
    </source>
</evidence>
<sequence>MLTRRMILPRRDSDSVSVIFCQGVINSDTVELNSDDSDNECNIDSPGFPFCDLPELGQPTAQSSSCQIVVEGNTISSSDSRHTPVTVTTATSISTLKVESTSFSSGAAATITTSSASGPTSSPSPVTTLKVESTSVGSGVTTITTSSASGPTSSPSPVTSNSSKNHTNAIIGGVFGTLATLGIIALVGVCYLRKFKHNRPAATIRVLPRRLTAHPPSTQMRREAEAYMLKYDESRTNVFVESELESSIDPTSVSASTRRIDLRVHELMERMQSLERHLATDFAADRGDLAPSEPPRYSHETGGNGL</sequence>
<reference evidence="3" key="1">
    <citation type="journal article" date="2019" name="Environ. Microbiol.">
        <title>Fungal ecological strategies reflected in gene transcription - a case study of two litter decomposers.</title>
        <authorList>
            <person name="Barbi F."/>
            <person name="Kohler A."/>
            <person name="Barry K."/>
            <person name="Baskaran P."/>
            <person name="Daum C."/>
            <person name="Fauchery L."/>
            <person name="Ihrmark K."/>
            <person name="Kuo A."/>
            <person name="LaButti K."/>
            <person name="Lipzen A."/>
            <person name="Morin E."/>
            <person name="Grigoriev I.V."/>
            <person name="Henrissat B."/>
            <person name="Lindahl B."/>
            <person name="Martin F."/>
        </authorList>
    </citation>
    <scope>NUCLEOTIDE SEQUENCE</scope>
    <source>
        <strain evidence="3">JB14</strain>
    </source>
</reference>
<protein>
    <recommendedName>
        <fullName evidence="5">Mid2 domain-containing protein</fullName>
    </recommendedName>
</protein>
<evidence type="ECO:0000256" key="2">
    <source>
        <dbReference type="SAM" id="Phobius"/>
    </source>
</evidence>
<keyword evidence="4" id="KW-1185">Reference proteome</keyword>
<proteinExistence type="predicted"/>
<keyword evidence="2" id="KW-0472">Membrane</keyword>
<evidence type="ECO:0000313" key="3">
    <source>
        <dbReference type="EMBL" id="KAE9407380.1"/>
    </source>
</evidence>
<dbReference type="AlphaFoldDB" id="A0A6A4IBK3"/>
<accession>A0A6A4IBK3</accession>
<dbReference type="Proteomes" id="UP000799118">
    <property type="component" value="Unassembled WGS sequence"/>
</dbReference>
<feature type="transmembrane region" description="Helical" evidence="2">
    <location>
        <begin position="169"/>
        <end position="192"/>
    </location>
</feature>
<keyword evidence="2" id="KW-1133">Transmembrane helix</keyword>